<feature type="domain" description="Metallo-beta-lactamase" evidence="1">
    <location>
        <begin position="41"/>
        <end position="104"/>
    </location>
</feature>
<evidence type="ECO:0000313" key="2">
    <source>
        <dbReference type="EMBL" id="SEM64437.1"/>
    </source>
</evidence>
<dbReference type="InterPro" id="IPR036866">
    <property type="entry name" value="RibonucZ/Hydroxyglut_hydro"/>
</dbReference>
<sequence>MTTQIKKAPKKVAARTKRVASVTLTGKLDRASIRMYCLGTGDCFVIKFFSRKTTRFTMMIDCGSCQGTPGDYQPYLKELLEYVNGSVDLLVVTHEHNDHVAGFAKDPSIFRELEIKEAWFAWTENPKDPNGHAQELLTKRTKMRAALQNAITAFKDRHENMKIGAGGDEDNSEFNRIMLDNSRAFINGLDTLATINLDGEEDTGGKPLPGMRIIKEILEEKNVKIRYLNPGDIVSLPNAPGIKFNILGPPTNRDFIFKDGKAGKDVFQKNLTLNDSALSVNAFLSLNNTERNDVPFISDYIAADEAPEAIYNASGNQWRKINDDWLSSAGSLALRLNSHINNTSLAMAIEFEKTGKVLLFPGDAEYGSWESWHQIKKWEKKGKDGKHLTECLLNRTVFYKVGHHLSYNGTALEKGILMMESEELAAMATLDRHRIAEKWKTTMPNKLLLQELIKRCQGKLFVMDEFQFANRPSHQLDPHTLGKKVYEEGLAEDESTILYKQYTITNL</sequence>
<dbReference type="OrthoDB" id="418728at2"/>
<gene>
    <name evidence="2" type="ORF">SAMN04488505_105280</name>
</gene>
<dbReference type="RefSeq" id="WP_089916745.1">
    <property type="nucleotide sequence ID" value="NZ_FOBB01000005.1"/>
</dbReference>
<keyword evidence="3" id="KW-1185">Reference proteome</keyword>
<dbReference type="Pfam" id="PF00753">
    <property type="entry name" value="Lactamase_B"/>
    <property type="match status" value="1"/>
</dbReference>
<dbReference type="PANTHER" id="PTHR30619">
    <property type="entry name" value="DNA INTERNALIZATION/COMPETENCE PROTEIN COMEC/REC2"/>
    <property type="match status" value="1"/>
</dbReference>
<name>A0A1H8A4G9_9BACT</name>
<dbReference type="SUPFAM" id="SSF56281">
    <property type="entry name" value="Metallo-hydrolase/oxidoreductase"/>
    <property type="match status" value="2"/>
</dbReference>
<dbReference type="InterPro" id="IPR001279">
    <property type="entry name" value="Metallo-B-lactamas"/>
</dbReference>
<dbReference type="STRING" id="573321.SAMN04488505_105280"/>
<protein>
    <recommendedName>
        <fullName evidence="1">Metallo-beta-lactamase domain-containing protein</fullName>
    </recommendedName>
</protein>
<proteinExistence type="predicted"/>
<accession>A0A1H8A4G9</accession>
<evidence type="ECO:0000259" key="1">
    <source>
        <dbReference type="Pfam" id="PF00753"/>
    </source>
</evidence>
<organism evidence="2 3">
    <name type="scientific">Chitinophaga rupis</name>
    <dbReference type="NCBI Taxonomy" id="573321"/>
    <lineage>
        <taxon>Bacteria</taxon>
        <taxon>Pseudomonadati</taxon>
        <taxon>Bacteroidota</taxon>
        <taxon>Chitinophagia</taxon>
        <taxon>Chitinophagales</taxon>
        <taxon>Chitinophagaceae</taxon>
        <taxon>Chitinophaga</taxon>
    </lineage>
</organism>
<dbReference type="PANTHER" id="PTHR30619:SF1">
    <property type="entry name" value="RECOMBINATION PROTEIN 2"/>
    <property type="match status" value="1"/>
</dbReference>
<dbReference type="InterPro" id="IPR052159">
    <property type="entry name" value="Competence_DNA_uptake"/>
</dbReference>
<dbReference type="Gene3D" id="3.60.15.10">
    <property type="entry name" value="Ribonuclease Z/Hydroxyacylglutathione hydrolase-like"/>
    <property type="match status" value="1"/>
</dbReference>
<dbReference type="EMBL" id="FOBB01000005">
    <property type="protein sequence ID" value="SEM64437.1"/>
    <property type="molecule type" value="Genomic_DNA"/>
</dbReference>
<reference evidence="2 3" key="1">
    <citation type="submission" date="2016-10" db="EMBL/GenBank/DDBJ databases">
        <authorList>
            <person name="de Groot N.N."/>
        </authorList>
    </citation>
    <scope>NUCLEOTIDE SEQUENCE [LARGE SCALE GENOMIC DNA]</scope>
    <source>
        <strain evidence="2 3">DSM 21039</strain>
    </source>
</reference>
<dbReference type="AlphaFoldDB" id="A0A1H8A4G9"/>
<dbReference type="Proteomes" id="UP000198984">
    <property type="component" value="Unassembled WGS sequence"/>
</dbReference>
<evidence type="ECO:0000313" key="3">
    <source>
        <dbReference type="Proteomes" id="UP000198984"/>
    </source>
</evidence>